<dbReference type="PANTHER" id="PTHR13076">
    <property type="entry name" value="COILED-COIL AND C2 DOMAIN-CONTAINING PROTEIN 1-LIKE"/>
    <property type="match status" value="1"/>
</dbReference>
<dbReference type="PANTHER" id="PTHR13076:SF9">
    <property type="entry name" value="COILED-COIL AND C2 DOMAIN-CONTAINING PROTEIN 1-LIKE"/>
    <property type="match status" value="1"/>
</dbReference>
<dbReference type="OrthoDB" id="19996at2759"/>
<dbReference type="InterPro" id="IPR000008">
    <property type="entry name" value="C2_dom"/>
</dbReference>
<feature type="compositionally biased region" description="Polar residues" evidence="1">
    <location>
        <begin position="486"/>
        <end position="510"/>
    </location>
</feature>
<feature type="region of interest" description="Disordered" evidence="1">
    <location>
        <begin position="398"/>
        <end position="430"/>
    </location>
</feature>
<evidence type="ECO:0000256" key="1">
    <source>
        <dbReference type="SAM" id="MobiDB-lite"/>
    </source>
</evidence>
<name>A0A8H4AEV8_GIGMA</name>
<organism evidence="3 4">
    <name type="scientific">Gigaspora margarita</name>
    <dbReference type="NCBI Taxonomy" id="4874"/>
    <lineage>
        <taxon>Eukaryota</taxon>
        <taxon>Fungi</taxon>
        <taxon>Fungi incertae sedis</taxon>
        <taxon>Mucoromycota</taxon>
        <taxon>Glomeromycotina</taxon>
        <taxon>Glomeromycetes</taxon>
        <taxon>Diversisporales</taxon>
        <taxon>Gigasporaceae</taxon>
        <taxon>Gigaspora</taxon>
    </lineage>
</organism>
<dbReference type="Gene3D" id="2.60.40.150">
    <property type="entry name" value="C2 domain"/>
    <property type="match status" value="1"/>
</dbReference>
<feature type="region of interest" description="Disordered" evidence="1">
    <location>
        <begin position="459"/>
        <end position="549"/>
    </location>
</feature>
<dbReference type="GO" id="GO:0001227">
    <property type="term" value="F:DNA-binding transcription repressor activity, RNA polymerase II-specific"/>
    <property type="evidence" value="ECO:0007669"/>
    <property type="project" value="InterPro"/>
</dbReference>
<dbReference type="InterPro" id="IPR035892">
    <property type="entry name" value="C2_domain_sf"/>
</dbReference>
<dbReference type="PROSITE" id="PS50004">
    <property type="entry name" value="C2"/>
    <property type="match status" value="1"/>
</dbReference>
<reference evidence="3 4" key="1">
    <citation type="journal article" date="2019" name="Environ. Microbiol.">
        <title>At the nexus of three kingdoms: the genome of the mycorrhizal fungus Gigaspora margarita provides insights into plant, endobacterial and fungal interactions.</title>
        <authorList>
            <person name="Venice F."/>
            <person name="Ghignone S."/>
            <person name="Salvioli di Fossalunga A."/>
            <person name="Amselem J."/>
            <person name="Novero M."/>
            <person name="Xianan X."/>
            <person name="Sedzielewska Toro K."/>
            <person name="Morin E."/>
            <person name="Lipzen A."/>
            <person name="Grigoriev I.V."/>
            <person name="Henrissat B."/>
            <person name="Martin F.M."/>
            <person name="Bonfante P."/>
        </authorList>
    </citation>
    <scope>NUCLEOTIDE SEQUENCE [LARGE SCALE GENOMIC DNA]</scope>
    <source>
        <strain evidence="3 4">BEG34</strain>
    </source>
</reference>
<sequence>MDQKNKELLETLKQRQEQYLKAVYAFKDTDYPRAKDFMASAKSIQNATLTLLKEGQLPAGFAMPEEPNLSQQKKTRVPNHAQATPKKKTQINTTPISTPKKKILTAIDNATETHIVKEDITSLTTLSKEDQYVKLISQLEEQISLCSTISAYYLKSGNKNQATTFLHYKKAFAADLTSLKSYQNHNKDIPPFHFRDITYNVENAFFELSANDMEVCIERAWSLGNKEVNGKDVDAYVSWDIGWPTEGNPGAGSGKGDTSVAKRGMDPEFNYKKIISIERTKSFQRFIDRKKATFEVFHYRGFLRRAISLGRAQVKLDSLSGKAEIHEVLDLVDANRRPTGGRLEIRLRLRSPLLKADVIQKTEKWLIIHGFNSNNPIANTQASASSLEVTPAKSIPVISQSDPLGLPTASDPSISGQQHTPPKSSTLSVQTPNTIASTPVQVHSEPPSQVSAPALTLQPSVTHSKDTQSSTPVSAPDPSVTHSKDTQSSAPVSTPHSSVTHIKDTQSSALASKPHPSVTHSKDTKTSALVSKPHSSVTHSKDTQSSNTEVNDLELAEEQLNNVDLIVSTGLIQEEIEIINSQILTLEAQGKPIPDDLSDRKSALEIKMSLMEIQVQTGQLTIDQYLDQVKASITDFKRFALIFKKAGKIEEAKKTLVKCKVMENEVKQMEEAMTSGGMDNDE</sequence>
<feature type="compositionally biased region" description="Polar residues" evidence="1">
    <location>
        <begin position="526"/>
        <end position="549"/>
    </location>
</feature>
<protein>
    <submittedName>
        <fullName evidence="3">Coiled-coil and C2 domain-containing protein 1</fullName>
    </submittedName>
</protein>
<feature type="domain" description="C2" evidence="2">
    <location>
        <begin position="189"/>
        <end position="329"/>
    </location>
</feature>
<evidence type="ECO:0000313" key="3">
    <source>
        <dbReference type="EMBL" id="KAF0487327.1"/>
    </source>
</evidence>
<comment type="caution">
    <text evidence="3">The sequence shown here is derived from an EMBL/GenBank/DDBJ whole genome shotgun (WGS) entry which is preliminary data.</text>
</comment>
<keyword evidence="4" id="KW-1185">Reference proteome</keyword>
<evidence type="ECO:0000259" key="2">
    <source>
        <dbReference type="PROSITE" id="PS50004"/>
    </source>
</evidence>
<proteinExistence type="predicted"/>
<dbReference type="SUPFAM" id="SSF49562">
    <property type="entry name" value="C2 domain (Calcium/lipid-binding domain, CaLB)"/>
    <property type="match status" value="1"/>
</dbReference>
<dbReference type="Proteomes" id="UP000439903">
    <property type="component" value="Unassembled WGS sequence"/>
</dbReference>
<feature type="compositionally biased region" description="Polar residues" evidence="1">
    <location>
        <begin position="459"/>
        <end position="473"/>
    </location>
</feature>
<dbReference type="Pfam" id="PF00168">
    <property type="entry name" value="C2"/>
    <property type="match status" value="1"/>
</dbReference>
<evidence type="ECO:0000313" key="4">
    <source>
        <dbReference type="Proteomes" id="UP000439903"/>
    </source>
</evidence>
<accession>A0A8H4AEV8</accession>
<feature type="region of interest" description="Disordered" evidence="1">
    <location>
        <begin position="67"/>
        <end position="94"/>
    </location>
</feature>
<dbReference type="EMBL" id="WTPW01000701">
    <property type="protein sequence ID" value="KAF0487327.1"/>
    <property type="molecule type" value="Genomic_DNA"/>
</dbReference>
<dbReference type="InterPro" id="IPR039725">
    <property type="entry name" value="CC2D1A/B"/>
</dbReference>
<gene>
    <name evidence="3" type="ORF">F8M41_022569</name>
</gene>
<dbReference type="AlphaFoldDB" id="A0A8H4AEV8"/>
<feature type="compositionally biased region" description="Polar residues" evidence="1">
    <location>
        <begin position="410"/>
        <end position="430"/>
    </location>
</feature>